<organism evidence="5 6">
    <name type="scientific">Roseobacter sinensis</name>
    <dbReference type="NCBI Taxonomy" id="2931391"/>
    <lineage>
        <taxon>Bacteria</taxon>
        <taxon>Pseudomonadati</taxon>
        <taxon>Pseudomonadota</taxon>
        <taxon>Alphaproteobacteria</taxon>
        <taxon>Rhodobacterales</taxon>
        <taxon>Roseobacteraceae</taxon>
        <taxon>Roseobacter</taxon>
    </lineage>
</organism>
<keyword evidence="2 3" id="KW-0560">Oxidoreductase</keyword>
<comment type="function">
    <text evidence="3">Thiol-specific peroxidase that catalyzes the reduction of hydrogen peroxide and organic hydroperoxides to water and alcohols, respectively. Plays a role in cell protection against oxidative stress by detoxifying peroxides.</text>
</comment>
<protein>
    <recommendedName>
        <fullName evidence="3">Glutathione-dependent peroxiredoxin</fullName>
        <ecNumber evidence="3">1.11.1.27</ecNumber>
    </recommendedName>
</protein>
<evidence type="ECO:0000313" key="5">
    <source>
        <dbReference type="EMBL" id="MCV3271624.1"/>
    </source>
</evidence>
<dbReference type="CDD" id="cd03013">
    <property type="entry name" value="PRX5_like"/>
    <property type="match status" value="1"/>
</dbReference>
<evidence type="ECO:0000256" key="2">
    <source>
        <dbReference type="ARBA" id="ARBA00023002"/>
    </source>
</evidence>
<keyword evidence="3" id="KW-0049">Antioxidant</keyword>
<gene>
    <name evidence="5" type="ORF">MUB52_09305</name>
</gene>
<dbReference type="InterPro" id="IPR037944">
    <property type="entry name" value="PRX5-like"/>
</dbReference>
<evidence type="ECO:0000256" key="1">
    <source>
        <dbReference type="ARBA" id="ARBA00022559"/>
    </source>
</evidence>
<dbReference type="PANTHER" id="PTHR10430:SF16">
    <property type="entry name" value="PEROXIREDOXIN-5, MITOCHONDRIAL"/>
    <property type="match status" value="1"/>
</dbReference>
<dbReference type="SUPFAM" id="SSF52833">
    <property type="entry name" value="Thioredoxin-like"/>
    <property type="match status" value="1"/>
</dbReference>
<dbReference type="Pfam" id="PF08534">
    <property type="entry name" value="Redoxin"/>
    <property type="match status" value="1"/>
</dbReference>
<feature type="domain" description="Thioredoxin" evidence="4">
    <location>
        <begin position="3"/>
        <end position="162"/>
    </location>
</feature>
<keyword evidence="3" id="KW-0676">Redox-active center</keyword>
<dbReference type="InterPro" id="IPR013766">
    <property type="entry name" value="Thioredoxin_domain"/>
</dbReference>
<reference evidence="5 6" key="1">
    <citation type="submission" date="2022-04" db="EMBL/GenBank/DDBJ databases">
        <title>Roseobacter sp. WL0113 is a bacterium isolated from neritic sediment.</title>
        <authorList>
            <person name="Wang L."/>
            <person name="He W."/>
            <person name="Zhang D.-F."/>
        </authorList>
    </citation>
    <scope>NUCLEOTIDE SEQUENCE [LARGE SCALE GENOMIC DNA]</scope>
    <source>
        <strain evidence="5 6">WL0113</strain>
    </source>
</reference>
<dbReference type="RefSeq" id="WP_263843950.1">
    <property type="nucleotide sequence ID" value="NZ_JALIEB010000005.1"/>
</dbReference>
<dbReference type="PROSITE" id="PS51352">
    <property type="entry name" value="THIOREDOXIN_2"/>
    <property type="match status" value="1"/>
</dbReference>
<evidence type="ECO:0000259" key="4">
    <source>
        <dbReference type="PROSITE" id="PS51352"/>
    </source>
</evidence>
<dbReference type="InterPro" id="IPR036249">
    <property type="entry name" value="Thioredoxin-like_sf"/>
</dbReference>
<dbReference type="Proteomes" id="UP001208690">
    <property type="component" value="Unassembled WGS sequence"/>
</dbReference>
<dbReference type="Gene3D" id="3.40.30.10">
    <property type="entry name" value="Glutaredoxin"/>
    <property type="match status" value="1"/>
</dbReference>
<dbReference type="PANTHER" id="PTHR10430">
    <property type="entry name" value="PEROXIREDOXIN"/>
    <property type="match status" value="1"/>
</dbReference>
<keyword evidence="6" id="KW-1185">Reference proteome</keyword>
<comment type="catalytic activity">
    <reaction evidence="3">
        <text>a hydroperoxide + 2 glutathione = an alcohol + glutathione disulfide + H2O</text>
        <dbReference type="Rhea" id="RHEA:62632"/>
        <dbReference type="ChEBI" id="CHEBI:15377"/>
        <dbReference type="ChEBI" id="CHEBI:30879"/>
        <dbReference type="ChEBI" id="CHEBI:35924"/>
        <dbReference type="ChEBI" id="CHEBI:57925"/>
        <dbReference type="ChEBI" id="CHEBI:58297"/>
        <dbReference type="EC" id="1.11.1.27"/>
    </reaction>
</comment>
<proteinExistence type="inferred from homology"/>
<dbReference type="EC" id="1.11.1.27" evidence="3"/>
<dbReference type="InterPro" id="IPR013740">
    <property type="entry name" value="Redoxin"/>
</dbReference>
<dbReference type="EMBL" id="JALIEB010000005">
    <property type="protein sequence ID" value="MCV3271624.1"/>
    <property type="molecule type" value="Genomic_DNA"/>
</dbReference>
<keyword evidence="1 3" id="KW-0575">Peroxidase</keyword>
<evidence type="ECO:0000313" key="6">
    <source>
        <dbReference type="Proteomes" id="UP001208690"/>
    </source>
</evidence>
<sequence length="162" mass="16874">MTISQGDQLPDATLVQLGADGPAAVSLSDKTKGRKVVLFAVPGAYTPTCHSAHVPSFIRTKDQFDAKGVDEIICVSVNDPFVMKSWGEATGATAAGITMLGDADSSFTKAIGMDFDAPPAGLHARSKRYAMLVDDGKVTLLQAEESPGVCEVSGGEALLENM</sequence>
<accession>A0ABT3BDG7</accession>
<comment type="caution">
    <text evidence="5">The sequence shown here is derived from an EMBL/GenBank/DDBJ whole genome shotgun (WGS) entry which is preliminary data.</text>
</comment>
<name>A0ABT3BDG7_9RHOB</name>
<evidence type="ECO:0000256" key="3">
    <source>
        <dbReference type="RuleBase" id="RU366011"/>
    </source>
</evidence>
<comment type="similarity">
    <text evidence="3">Belongs to the peroxiredoxin family. Prx5 subfamily.</text>
</comment>